<comment type="caution">
    <text evidence="6">The sequence shown here is derived from an EMBL/GenBank/DDBJ whole genome shotgun (WGS) entry which is preliminary data.</text>
</comment>
<accession>A0A399QST7</accession>
<dbReference type="Pfam" id="PF05726">
    <property type="entry name" value="Pirin_C"/>
    <property type="match status" value="1"/>
</dbReference>
<comment type="similarity">
    <text evidence="1 2">Belongs to the pirin family.</text>
</comment>
<dbReference type="Gene3D" id="3.40.630.10">
    <property type="entry name" value="Zn peptidases"/>
    <property type="match status" value="1"/>
</dbReference>
<protein>
    <recommendedName>
        <fullName evidence="8">M28 family peptidase</fullName>
    </recommendedName>
</protein>
<dbReference type="CDD" id="cd02909">
    <property type="entry name" value="cupin_pirin_N"/>
    <property type="match status" value="1"/>
</dbReference>
<feature type="domain" description="Pirin C-terminal" evidence="5">
    <location>
        <begin position="179"/>
        <end position="273"/>
    </location>
</feature>
<proteinExistence type="inferred from homology"/>
<dbReference type="CDD" id="cd05660">
    <property type="entry name" value="M28_like_PA"/>
    <property type="match status" value="1"/>
</dbReference>
<evidence type="ECO:0000259" key="5">
    <source>
        <dbReference type="Pfam" id="PF05726"/>
    </source>
</evidence>
<sequence>MIDPVDLVIEARARDLGGGFKVRRVLPFHKRRMVGPFIFFDHFGPIEYPPGKGFDVRSHPHIGLATVTYLFEGAIAHKDTVGSDITIRPGAVNWMVAGRGIVHSERTPDKERASGMRMHGIQTWVALPKTHEDCPPSFAHHPKETLPEFDLGGARAQLLAGEAWGHRSPVEFPWGIWYLGLTATDGADFEIPADAADERAVYVAGGSVDIAGKNYSDGSMIILRPGQTVQVAVAPNSQLMLAGGQTMDGPRIIDWNLVASRQDMIDEARAGWTDSIARNWRDTRFSLPDGEDEYIPLPGADRHKRSSLHAVSCGARAPVSQHRHILNQEIFMMRTFWPAVSLLALAACADPATPADETDTNQADANVEAEAEGMGQSASFEDSELILPLPENTSTEITAEDIGTRVATLADDAYEGRGPGSEAGENSALWIAREMERVGLEPGGEDGGWFQTVGMVEQTLDESVSGMTINGLSSGEPMELTLKEDAVLWTKRQNGTEFAFDDSELVFVGYGVVAPEYDWNDYEDLDVEGKTVVMLVNDPGFARDTDDLFNGKAMTYYGRWTYKFEEAARQGATGAIVIHETEPASYPWEVVRNSWSGAQADLVRGDGGASRTTFESWITRDVAETLFTDAGLDFEEMKSAAKEPGFEAVDMGDLTVTGNIVQTVDTMDSRNVVGVLPGTERPDEYVLFTAHWDHLGKKTEERTGAPTEDFYQDDIFNGAVDNATGSAALLEIAEAMAAEEHPRSGLFVAVTLEESGLLGSAYYADNPTVPLNKVVAGINMDGMLPVGRTREMVVVGYGASELEDILEAKLEAQDRVVEPDPRPEAGSFYRSDHISFAKKGVPMLYADGGIDKRDGGIAAGRAAADTYTAQRYHKPMDEYSEDWNLEGMVEDVTALYEVGLEIINSDDWPTWYEGNEFEAAREASLSEADGE</sequence>
<dbReference type="Gene3D" id="3.50.30.30">
    <property type="match status" value="1"/>
</dbReference>
<organism evidence="6 7">
    <name type="scientific">Henriciella barbarensis</name>
    <dbReference type="NCBI Taxonomy" id="86342"/>
    <lineage>
        <taxon>Bacteria</taxon>
        <taxon>Pseudomonadati</taxon>
        <taxon>Pseudomonadota</taxon>
        <taxon>Alphaproteobacteria</taxon>
        <taxon>Hyphomonadales</taxon>
        <taxon>Hyphomonadaceae</taxon>
        <taxon>Henriciella</taxon>
    </lineage>
</organism>
<dbReference type="InterPro" id="IPR014710">
    <property type="entry name" value="RmlC-like_jellyroll"/>
</dbReference>
<dbReference type="Pfam" id="PF04389">
    <property type="entry name" value="Peptidase_M28"/>
    <property type="match status" value="1"/>
</dbReference>
<dbReference type="InterPro" id="IPR012093">
    <property type="entry name" value="Pirin"/>
</dbReference>
<feature type="domain" description="Peptidase M28" evidence="4">
    <location>
        <begin position="671"/>
        <end position="893"/>
    </location>
</feature>
<evidence type="ECO:0000259" key="4">
    <source>
        <dbReference type="Pfam" id="PF04389"/>
    </source>
</evidence>
<dbReference type="InterPro" id="IPR008778">
    <property type="entry name" value="Pirin_C_dom"/>
</dbReference>
<evidence type="ECO:0000259" key="3">
    <source>
        <dbReference type="Pfam" id="PF02678"/>
    </source>
</evidence>
<dbReference type="PANTHER" id="PTHR13903:SF8">
    <property type="entry name" value="PIRIN"/>
    <property type="match status" value="1"/>
</dbReference>
<reference evidence="6 7" key="1">
    <citation type="submission" date="2018-08" db="EMBL/GenBank/DDBJ databases">
        <title>Henriciella mobilis sp. nov., isolated from seawater.</title>
        <authorList>
            <person name="Cheng H."/>
            <person name="Wu Y.-H."/>
            <person name="Xu X.-W."/>
            <person name="Guo L.-L."/>
        </authorList>
    </citation>
    <scope>NUCLEOTIDE SEQUENCE [LARGE SCALE GENOMIC DNA]</scope>
    <source>
        <strain evidence="6 7">CCUG66934</strain>
    </source>
</reference>
<dbReference type="FunFam" id="3.40.630.10:FF:000088">
    <property type="entry name" value="Peptidase M20"/>
    <property type="match status" value="1"/>
</dbReference>
<name>A0A399QST7_9PROT</name>
<gene>
    <name evidence="6" type="ORF">D1224_16135</name>
</gene>
<keyword evidence="7" id="KW-1185">Reference proteome</keyword>
<evidence type="ECO:0000313" key="7">
    <source>
        <dbReference type="Proteomes" id="UP000265431"/>
    </source>
</evidence>
<dbReference type="OrthoDB" id="9778250at2"/>
<dbReference type="AlphaFoldDB" id="A0A399QST7"/>
<evidence type="ECO:0000313" key="6">
    <source>
        <dbReference type="EMBL" id="RIJ20629.1"/>
    </source>
</evidence>
<evidence type="ECO:0000256" key="2">
    <source>
        <dbReference type="RuleBase" id="RU003457"/>
    </source>
</evidence>
<evidence type="ECO:0000256" key="1">
    <source>
        <dbReference type="ARBA" id="ARBA00008416"/>
    </source>
</evidence>
<dbReference type="Gene3D" id="2.60.120.10">
    <property type="entry name" value="Jelly Rolls"/>
    <property type="match status" value="2"/>
</dbReference>
<feature type="domain" description="Pirin N-terminal" evidence="3">
    <location>
        <begin position="20"/>
        <end position="125"/>
    </location>
</feature>
<dbReference type="CDD" id="cd04821">
    <property type="entry name" value="PA_M28_1_2"/>
    <property type="match status" value="1"/>
</dbReference>
<dbReference type="InterPro" id="IPR007484">
    <property type="entry name" value="Peptidase_M28"/>
</dbReference>
<dbReference type="RefSeq" id="WP_119380946.1">
    <property type="nucleotide sequence ID" value="NZ_QWGB01000014.1"/>
</dbReference>
<dbReference type="Proteomes" id="UP000265431">
    <property type="component" value="Unassembled WGS sequence"/>
</dbReference>
<evidence type="ECO:0008006" key="8">
    <source>
        <dbReference type="Google" id="ProtNLM"/>
    </source>
</evidence>
<dbReference type="SUPFAM" id="SSF53187">
    <property type="entry name" value="Zn-dependent exopeptidases"/>
    <property type="match status" value="1"/>
</dbReference>
<dbReference type="SUPFAM" id="SSF51182">
    <property type="entry name" value="RmlC-like cupins"/>
    <property type="match status" value="1"/>
</dbReference>
<dbReference type="EMBL" id="QWGB01000014">
    <property type="protein sequence ID" value="RIJ20629.1"/>
    <property type="molecule type" value="Genomic_DNA"/>
</dbReference>
<dbReference type="Pfam" id="PF02678">
    <property type="entry name" value="Pirin"/>
    <property type="match status" value="1"/>
</dbReference>
<dbReference type="InterPro" id="IPR046450">
    <property type="entry name" value="PA_dom_sf"/>
</dbReference>
<dbReference type="PANTHER" id="PTHR13903">
    <property type="entry name" value="PIRIN-RELATED"/>
    <property type="match status" value="1"/>
</dbReference>
<dbReference type="SUPFAM" id="SSF52025">
    <property type="entry name" value="PA domain"/>
    <property type="match status" value="1"/>
</dbReference>
<dbReference type="InterPro" id="IPR011051">
    <property type="entry name" value="RmlC_Cupin_sf"/>
</dbReference>
<dbReference type="InterPro" id="IPR003829">
    <property type="entry name" value="Pirin_N_dom"/>
</dbReference>